<evidence type="ECO:0000256" key="3">
    <source>
        <dbReference type="ARBA" id="ARBA00022475"/>
    </source>
</evidence>
<keyword evidence="6 8" id="KW-0472">Membrane</keyword>
<comment type="subcellular location">
    <subcellularLocation>
        <location evidence="1">Cell membrane</location>
        <topology evidence="1">Multi-pass membrane protein</topology>
    </subcellularLocation>
</comment>
<dbReference type="GO" id="GO:0005886">
    <property type="term" value="C:plasma membrane"/>
    <property type="evidence" value="ECO:0007669"/>
    <property type="project" value="UniProtKB-SubCell"/>
</dbReference>
<keyword evidence="5 8" id="KW-1133">Transmembrane helix</keyword>
<feature type="transmembrane region" description="Helical" evidence="8">
    <location>
        <begin position="402"/>
        <end position="426"/>
    </location>
</feature>
<feature type="transmembrane region" description="Helical" evidence="8">
    <location>
        <begin position="241"/>
        <end position="261"/>
    </location>
</feature>
<name>A0A7S3L2G5_9STRA</name>
<evidence type="ECO:0000256" key="2">
    <source>
        <dbReference type="ARBA" id="ARBA00005808"/>
    </source>
</evidence>
<evidence type="ECO:0000256" key="6">
    <source>
        <dbReference type="ARBA" id="ARBA00023136"/>
    </source>
</evidence>
<feature type="transmembrane region" description="Helical" evidence="8">
    <location>
        <begin position="205"/>
        <end position="229"/>
    </location>
</feature>
<proteinExistence type="inferred from homology"/>
<evidence type="ECO:0000256" key="8">
    <source>
        <dbReference type="SAM" id="Phobius"/>
    </source>
</evidence>
<dbReference type="GO" id="GO:0005436">
    <property type="term" value="F:sodium:phosphate symporter activity"/>
    <property type="evidence" value="ECO:0007669"/>
    <property type="project" value="InterPro"/>
</dbReference>
<evidence type="ECO:0000256" key="4">
    <source>
        <dbReference type="ARBA" id="ARBA00022692"/>
    </source>
</evidence>
<organism evidence="9">
    <name type="scientific">Amphora coffeiformis</name>
    <dbReference type="NCBI Taxonomy" id="265554"/>
    <lineage>
        <taxon>Eukaryota</taxon>
        <taxon>Sar</taxon>
        <taxon>Stramenopiles</taxon>
        <taxon>Ochrophyta</taxon>
        <taxon>Bacillariophyta</taxon>
        <taxon>Bacillariophyceae</taxon>
        <taxon>Bacillariophycidae</taxon>
        <taxon>Thalassiophysales</taxon>
        <taxon>Catenulaceae</taxon>
        <taxon>Amphora</taxon>
    </lineage>
</organism>
<dbReference type="EMBL" id="HBIM01008168">
    <property type="protein sequence ID" value="CAE0409248.1"/>
    <property type="molecule type" value="Transcribed_RNA"/>
</dbReference>
<dbReference type="PANTHER" id="PTHR10010">
    <property type="entry name" value="SOLUTE CARRIER FAMILY 34 SODIUM PHOSPHATE , MEMBER 2-RELATED"/>
    <property type="match status" value="1"/>
</dbReference>
<dbReference type="PANTHER" id="PTHR10010:SF46">
    <property type="entry name" value="SODIUM-DEPENDENT PHOSPHATE TRANSPORT PROTEIN 2B"/>
    <property type="match status" value="1"/>
</dbReference>
<sequence>MMSATCTDAEQPDDQIYNIVNCNDDNNHSCEASPVATKTKDGSMDKTTTTTSQAKSNDQPVPTKKQASVGHHSDEPSPSAVQERPQQTSRDGRIGAIYCMAPDGRKIQTVPSAKRLMASSSVRLTIPSPSEAAQERHINPTTWHDVYRACCCHSLEEWLIVGKWLASLFGLLYMFLTGLDLLGTAFAVLGGCSAGSLLGQDTNPLASVLIGIIVTAFLQSSGTTTAIIVSLVSGGLDVKQAIYMVFGANVGTTITCMLVSLAHAGDKDELERAFGASSLYFLFNILTLCVLLPIEISTGYLYEFTRIMLPTSVRDGDSWEGPIKKMVGPLVKTLIIANKDLIDDIAVGDVESCDAVYPVTCQGDHASYDTCEHHGGLIGCNSKTGRCPAFFQVNASKSDDMVSAWVCFVIALFILILCLILLVTLLRRLLTGASTHILYKATHIHPLFAMVIGCAITILVQSSSITTSVLTPLAGVGVLSFEQMYPLILGSDIGSVSTGLLASLVSSKVESLQIALVHLFFNVTGIFIWGYPIPQMRGFIYYLGRQLGKATKSWRSFPFAFIPFVFFIVPLLLMGISMCFEQGSKGYTALGSFLVIVLGSFVLYTLVWWRYQNGKIKFQNWVEQRRRRSAAIKALADDLDYLKVDNEWCKNEIGHLKDLASTVVYVPRTPRPPSTTGDEEAVGLTEEGGLAIEDDRVTLYESTHSASWQDVLHRASQSVKSNLTGRNMAAGGAESLASTNPK</sequence>
<keyword evidence="4 8" id="KW-0812">Transmembrane</keyword>
<feature type="transmembrane region" description="Helical" evidence="8">
    <location>
        <begin position="512"/>
        <end position="531"/>
    </location>
</feature>
<feature type="transmembrane region" description="Helical" evidence="8">
    <location>
        <begin position="557"/>
        <end position="580"/>
    </location>
</feature>
<feature type="transmembrane region" description="Helical" evidence="8">
    <location>
        <begin position="447"/>
        <end position="465"/>
    </location>
</feature>
<comment type="similarity">
    <text evidence="2">Belongs to the SLC34A transporter family.</text>
</comment>
<feature type="transmembrane region" description="Helical" evidence="8">
    <location>
        <begin position="587"/>
        <end position="609"/>
    </location>
</feature>
<dbReference type="Pfam" id="PF02690">
    <property type="entry name" value="Na_Pi_cotrans"/>
    <property type="match status" value="2"/>
</dbReference>
<gene>
    <name evidence="9" type="ORF">ACOF00016_LOCUS6934</name>
</gene>
<feature type="region of interest" description="Disordered" evidence="7">
    <location>
        <begin position="18"/>
        <end position="89"/>
    </location>
</feature>
<feature type="compositionally biased region" description="Polar residues" evidence="7">
    <location>
        <begin position="45"/>
        <end position="60"/>
    </location>
</feature>
<evidence type="ECO:0000256" key="5">
    <source>
        <dbReference type="ARBA" id="ARBA00022989"/>
    </source>
</evidence>
<dbReference type="AlphaFoldDB" id="A0A7S3L2G5"/>
<evidence type="ECO:0000256" key="7">
    <source>
        <dbReference type="SAM" id="MobiDB-lite"/>
    </source>
</evidence>
<feature type="region of interest" description="Disordered" evidence="7">
    <location>
        <begin position="722"/>
        <end position="742"/>
    </location>
</feature>
<feature type="transmembrane region" description="Helical" evidence="8">
    <location>
        <begin position="273"/>
        <end position="294"/>
    </location>
</feature>
<protein>
    <recommendedName>
        <fullName evidence="10">Sodium-dependent phosphate transport protein 2B</fullName>
    </recommendedName>
</protein>
<evidence type="ECO:0000256" key="1">
    <source>
        <dbReference type="ARBA" id="ARBA00004651"/>
    </source>
</evidence>
<reference evidence="9" key="1">
    <citation type="submission" date="2021-01" db="EMBL/GenBank/DDBJ databases">
        <authorList>
            <person name="Corre E."/>
            <person name="Pelletier E."/>
            <person name="Niang G."/>
            <person name="Scheremetjew M."/>
            <person name="Finn R."/>
            <person name="Kale V."/>
            <person name="Holt S."/>
            <person name="Cochrane G."/>
            <person name="Meng A."/>
            <person name="Brown T."/>
            <person name="Cohen L."/>
        </authorList>
    </citation>
    <scope>NUCLEOTIDE SEQUENCE</scope>
    <source>
        <strain evidence="9">CCMP127</strain>
    </source>
</reference>
<dbReference type="GO" id="GO:0044341">
    <property type="term" value="P:sodium-dependent phosphate transport"/>
    <property type="evidence" value="ECO:0007669"/>
    <property type="project" value="InterPro"/>
</dbReference>
<accession>A0A7S3L2G5</accession>
<evidence type="ECO:0008006" key="10">
    <source>
        <dbReference type="Google" id="ProtNLM"/>
    </source>
</evidence>
<evidence type="ECO:0000313" key="9">
    <source>
        <dbReference type="EMBL" id="CAE0409248.1"/>
    </source>
</evidence>
<dbReference type="InterPro" id="IPR003841">
    <property type="entry name" value="Na/Pi_transpt"/>
</dbReference>
<keyword evidence="3" id="KW-1003">Cell membrane</keyword>